<accession>A0A166CTK4</accession>
<sequence length="90" mass="10832">MHEELNATSMIHHKKRAKKSKYRISMESLFSKPKHHQRSIVKTVIAVIKRIFSDKNQNRSDQLKNKETKLKNAFYDIYHYTKTFNIKIQI</sequence>
<feature type="region of interest" description="Disordered" evidence="1">
    <location>
        <begin position="1"/>
        <end position="20"/>
    </location>
</feature>
<protein>
    <recommendedName>
        <fullName evidence="4">Transposase IS4-like domain-containing protein</fullName>
    </recommendedName>
</protein>
<name>A0A166CTK4_9EURY</name>
<comment type="caution">
    <text evidence="2">The sequence shown here is derived from an EMBL/GenBank/DDBJ whole genome shotgun (WGS) entry which is preliminary data.</text>
</comment>
<reference evidence="2 3" key="1">
    <citation type="submission" date="2016-04" db="EMBL/GenBank/DDBJ databases">
        <title>Genome sequence of Methanobrevibacter cuticularis DSM 11139.</title>
        <authorList>
            <person name="Poehlein A."/>
            <person name="Seedorf H."/>
            <person name="Daniel R."/>
        </authorList>
    </citation>
    <scope>NUCLEOTIDE SEQUENCE [LARGE SCALE GENOMIC DNA]</scope>
    <source>
        <strain evidence="2 3">DSM 11139</strain>
    </source>
</reference>
<dbReference type="EMBL" id="LWMW01000144">
    <property type="protein sequence ID" value="KZX14850.1"/>
    <property type="molecule type" value="Genomic_DNA"/>
</dbReference>
<proteinExistence type="predicted"/>
<dbReference type="AlphaFoldDB" id="A0A166CTK4"/>
<evidence type="ECO:0000313" key="3">
    <source>
        <dbReference type="Proteomes" id="UP000077275"/>
    </source>
</evidence>
<evidence type="ECO:0000313" key="2">
    <source>
        <dbReference type="EMBL" id="KZX14850.1"/>
    </source>
</evidence>
<evidence type="ECO:0008006" key="4">
    <source>
        <dbReference type="Google" id="ProtNLM"/>
    </source>
</evidence>
<evidence type="ECO:0000256" key="1">
    <source>
        <dbReference type="SAM" id="MobiDB-lite"/>
    </source>
</evidence>
<gene>
    <name evidence="2" type="ORF">MBCUT_18800</name>
</gene>
<dbReference type="OrthoDB" id="78276at2157"/>
<organism evidence="2 3">
    <name type="scientific">Methanobrevibacter cuticularis</name>
    <dbReference type="NCBI Taxonomy" id="47311"/>
    <lineage>
        <taxon>Archaea</taxon>
        <taxon>Methanobacteriati</taxon>
        <taxon>Methanobacteriota</taxon>
        <taxon>Methanomada group</taxon>
        <taxon>Methanobacteria</taxon>
        <taxon>Methanobacteriales</taxon>
        <taxon>Methanobacteriaceae</taxon>
        <taxon>Methanobrevibacter</taxon>
    </lineage>
</organism>
<dbReference type="PATRIC" id="fig|47311.3.peg.2045"/>
<keyword evidence="3" id="KW-1185">Reference proteome</keyword>
<feature type="compositionally biased region" description="Basic residues" evidence="1">
    <location>
        <begin position="11"/>
        <end position="20"/>
    </location>
</feature>
<dbReference type="RefSeq" id="WP_157082565.1">
    <property type="nucleotide sequence ID" value="NZ_LWMW01000144.1"/>
</dbReference>
<dbReference type="Proteomes" id="UP000077275">
    <property type="component" value="Unassembled WGS sequence"/>
</dbReference>